<comment type="caution">
    <text evidence="4">The sequence shown here is derived from an EMBL/GenBank/DDBJ whole genome shotgun (WGS) entry which is preliminary data.</text>
</comment>
<dbReference type="PANTHER" id="PTHR44591:SF3">
    <property type="entry name" value="RESPONSE REGULATORY DOMAIN-CONTAINING PROTEIN"/>
    <property type="match status" value="1"/>
</dbReference>
<evidence type="ECO:0000256" key="2">
    <source>
        <dbReference type="PROSITE-ProRule" id="PRU00169"/>
    </source>
</evidence>
<dbReference type="AlphaFoldDB" id="A0A1Y5FAC8"/>
<dbReference type="CDD" id="cd00156">
    <property type="entry name" value="REC"/>
    <property type="match status" value="1"/>
</dbReference>
<keyword evidence="1 2" id="KW-0597">Phosphoprotein</keyword>
<dbReference type="PANTHER" id="PTHR44591">
    <property type="entry name" value="STRESS RESPONSE REGULATOR PROTEIN 1"/>
    <property type="match status" value="1"/>
</dbReference>
<dbReference type="PROSITE" id="PS50110">
    <property type="entry name" value="RESPONSE_REGULATORY"/>
    <property type="match status" value="1"/>
</dbReference>
<dbReference type="Proteomes" id="UP000196531">
    <property type="component" value="Unassembled WGS sequence"/>
</dbReference>
<dbReference type="SMART" id="SM00448">
    <property type="entry name" value="REC"/>
    <property type="match status" value="1"/>
</dbReference>
<dbReference type="Pfam" id="PF00072">
    <property type="entry name" value="Response_reg"/>
    <property type="match status" value="1"/>
</dbReference>
<dbReference type="GO" id="GO:0000160">
    <property type="term" value="P:phosphorelay signal transduction system"/>
    <property type="evidence" value="ECO:0007669"/>
    <property type="project" value="InterPro"/>
</dbReference>
<proteinExistence type="predicted"/>
<protein>
    <recommendedName>
        <fullName evidence="3">Response regulatory domain-containing protein</fullName>
    </recommendedName>
</protein>
<evidence type="ECO:0000256" key="1">
    <source>
        <dbReference type="ARBA" id="ARBA00022553"/>
    </source>
</evidence>
<name>A0A1Y5FAC8_9BACT</name>
<sequence>MRKKKILLIEDSSDYSSLLNISLKREGCVTKIARDGQEALALIEDGKYKPDLLLLDLMMPKMNGIEFLENLDKDNLAKNSKICVLTAKHDMKDIEKAFDLGAHEYFLKSDNLVVLLEKLYELMEIEKRPIPENSNEFISVLEVTNVIHDFNIIDFNENTVKLYSSEELPLKSRIQIKSDKLKKFKKSKNIINCIVEGCELVDDQVLITCNFLDKVS</sequence>
<evidence type="ECO:0000313" key="4">
    <source>
        <dbReference type="EMBL" id="OUR95272.1"/>
    </source>
</evidence>
<reference evidence="5" key="1">
    <citation type="journal article" date="2017" name="Proc. Natl. Acad. Sci. U.S.A.">
        <title>Simulation of Deepwater Horizon oil plume reveals substrate specialization within a complex community of hydrocarbon-degraders.</title>
        <authorList>
            <person name="Hu P."/>
            <person name="Dubinsky E.A."/>
            <person name="Probst A.J."/>
            <person name="Wang J."/>
            <person name="Sieber C.M.K."/>
            <person name="Tom L.M."/>
            <person name="Gardinali P."/>
            <person name="Banfield J.F."/>
            <person name="Atlas R.M."/>
            <person name="Andersen G.L."/>
        </authorList>
    </citation>
    <scope>NUCLEOTIDE SEQUENCE [LARGE SCALE GENOMIC DNA]</scope>
</reference>
<organism evidence="4 5">
    <name type="scientific">Halobacteriovorax marinus</name>
    <dbReference type="NCBI Taxonomy" id="97084"/>
    <lineage>
        <taxon>Bacteria</taxon>
        <taxon>Pseudomonadati</taxon>
        <taxon>Bdellovibrionota</taxon>
        <taxon>Bacteriovoracia</taxon>
        <taxon>Bacteriovoracales</taxon>
        <taxon>Halobacteriovoraceae</taxon>
        <taxon>Halobacteriovorax</taxon>
    </lineage>
</organism>
<dbReference type="InterPro" id="IPR050595">
    <property type="entry name" value="Bact_response_regulator"/>
</dbReference>
<dbReference type="EMBL" id="MAAO01000008">
    <property type="protein sequence ID" value="OUR95272.1"/>
    <property type="molecule type" value="Genomic_DNA"/>
</dbReference>
<dbReference type="InterPro" id="IPR001789">
    <property type="entry name" value="Sig_transdc_resp-reg_receiver"/>
</dbReference>
<dbReference type="SUPFAM" id="SSF52172">
    <property type="entry name" value="CheY-like"/>
    <property type="match status" value="1"/>
</dbReference>
<dbReference type="Gene3D" id="3.40.50.2300">
    <property type="match status" value="1"/>
</dbReference>
<feature type="domain" description="Response regulatory" evidence="3">
    <location>
        <begin position="5"/>
        <end position="123"/>
    </location>
</feature>
<dbReference type="InterPro" id="IPR011006">
    <property type="entry name" value="CheY-like_superfamily"/>
</dbReference>
<accession>A0A1Y5FAC8</accession>
<gene>
    <name evidence="4" type="ORF">A9Q84_15635</name>
</gene>
<evidence type="ECO:0000313" key="5">
    <source>
        <dbReference type="Proteomes" id="UP000196531"/>
    </source>
</evidence>
<feature type="modified residue" description="4-aspartylphosphate" evidence="2">
    <location>
        <position position="56"/>
    </location>
</feature>
<evidence type="ECO:0000259" key="3">
    <source>
        <dbReference type="PROSITE" id="PS50110"/>
    </source>
</evidence>